<accession>A0AAE0B4G2</accession>
<dbReference type="SUPFAM" id="SSF54928">
    <property type="entry name" value="RNA-binding domain, RBD"/>
    <property type="match status" value="1"/>
</dbReference>
<evidence type="ECO:0000256" key="2">
    <source>
        <dbReference type="PROSITE-ProRule" id="PRU00176"/>
    </source>
</evidence>
<sequence length="484" mass="52869">MAAQADAAATQVVDPQLVANSFVEQYYKVLHDFPDLVHRFYQDSSILGRPGPNGVMTSISTMNAINEQMISMDYHHIQTEILTVDAQGSYCSGVIVLVIGFLTEKDNVKRKFAQSFFLAPQEKGFFVLNDVFRYVDDHNDQYDHHQVVVAINGDDQSAPATPLTTDSEPSHAIPNDQSILINHETATSSALEDHTNNGNGLEAIVHPSIMQNRKPNSTESSVPHQKISHEVAAHPVALKQTDTQPVASIDIDSLRIDDASSSKKSFASIVNALKDNCAPFKAAPPKPVERSRVASAFKPSAPTSTSSDIASKRHDNNRPVAAAKSKGFSIFVANLPIDATVEQLKEMFVKFGPIIPDGVQIRTNKLRPNCFGFVEFETVTSMLSAIQASPIVIGNRKVFLEEKKANFLLFTAGSDSTLKPTPVGYENNNYKVTSNGLVRYQSNNYKVTSNGRNPPVTTGRNATGESIRAPQKEGGRRVAYQAKV</sequence>
<dbReference type="CDD" id="cd00590">
    <property type="entry name" value="RRM_SF"/>
    <property type="match status" value="1"/>
</dbReference>
<reference evidence="6" key="1">
    <citation type="journal article" date="2023" name="Plant J.">
        <title>Genome sequences and population genomics provide insights into the demographic history, inbreeding, and mutation load of two 'living fossil' tree species of Dipteronia.</title>
        <authorList>
            <person name="Feng Y."/>
            <person name="Comes H.P."/>
            <person name="Chen J."/>
            <person name="Zhu S."/>
            <person name="Lu R."/>
            <person name="Zhang X."/>
            <person name="Li P."/>
            <person name="Qiu J."/>
            <person name="Olsen K.M."/>
            <person name="Qiu Y."/>
        </authorList>
    </citation>
    <scope>NUCLEOTIDE SEQUENCE</scope>
    <source>
        <strain evidence="6">NBL</strain>
    </source>
</reference>
<dbReference type="AlphaFoldDB" id="A0AAE0B4G2"/>
<dbReference type="InterPro" id="IPR039539">
    <property type="entry name" value="Ras_GTPase_bind_prot"/>
</dbReference>
<feature type="domain" description="RRM" evidence="4">
    <location>
        <begin position="328"/>
        <end position="405"/>
    </location>
</feature>
<dbReference type="InterPro" id="IPR032710">
    <property type="entry name" value="NTF2-like_dom_sf"/>
</dbReference>
<dbReference type="Gene3D" id="3.10.450.50">
    <property type="match status" value="1"/>
</dbReference>
<dbReference type="InterPro" id="IPR035979">
    <property type="entry name" value="RBD_domain_sf"/>
</dbReference>
<organism evidence="6 7">
    <name type="scientific">Dipteronia sinensis</name>
    <dbReference type="NCBI Taxonomy" id="43782"/>
    <lineage>
        <taxon>Eukaryota</taxon>
        <taxon>Viridiplantae</taxon>
        <taxon>Streptophyta</taxon>
        <taxon>Embryophyta</taxon>
        <taxon>Tracheophyta</taxon>
        <taxon>Spermatophyta</taxon>
        <taxon>Magnoliopsida</taxon>
        <taxon>eudicotyledons</taxon>
        <taxon>Gunneridae</taxon>
        <taxon>Pentapetalae</taxon>
        <taxon>rosids</taxon>
        <taxon>malvids</taxon>
        <taxon>Sapindales</taxon>
        <taxon>Sapindaceae</taxon>
        <taxon>Hippocastanoideae</taxon>
        <taxon>Acereae</taxon>
        <taxon>Dipteronia</taxon>
    </lineage>
</organism>
<dbReference type="GO" id="GO:1990904">
    <property type="term" value="C:ribonucleoprotein complex"/>
    <property type="evidence" value="ECO:0007669"/>
    <property type="project" value="TreeGrafter"/>
</dbReference>
<dbReference type="InterPro" id="IPR018222">
    <property type="entry name" value="Nuclear_transport_factor_2_euk"/>
</dbReference>
<dbReference type="InterPro" id="IPR012677">
    <property type="entry name" value="Nucleotide-bd_a/b_plait_sf"/>
</dbReference>
<dbReference type="SUPFAM" id="SSF54427">
    <property type="entry name" value="NTF2-like"/>
    <property type="match status" value="1"/>
</dbReference>
<dbReference type="PROSITE" id="PS50102">
    <property type="entry name" value="RRM"/>
    <property type="match status" value="1"/>
</dbReference>
<gene>
    <name evidence="6" type="ORF">Dsin_001036</name>
</gene>
<keyword evidence="7" id="KW-1185">Reference proteome</keyword>
<feature type="region of interest" description="Disordered" evidence="3">
    <location>
        <begin position="283"/>
        <end position="314"/>
    </location>
</feature>
<dbReference type="FunFam" id="3.10.450.50:FF:000003">
    <property type="entry name" value="Nuclear transport factor 2 family protein"/>
    <property type="match status" value="1"/>
</dbReference>
<dbReference type="Gene3D" id="3.30.70.330">
    <property type="match status" value="1"/>
</dbReference>
<dbReference type="EMBL" id="JANJYJ010000001">
    <property type="protein sequence ID" value="KAK3229155.1"/>
    <property type="molecule type" value="Genomic_DNA"/>
</dbReference>
<dbReference type="PROSITE" id="PS50177">
    <property type="entry name" value="NTF2_DOMAIN"/>
    <property type="match status" value="1"/>
</dbReference>
<evidence type="ECO:0000313" key="6">
    <source>
        <dbReference type="EMBL" id="KAK3229155.1"/>
    </source>
</evidence>
<feature type="domain" description="NTF2" evidence="5">
    <location>
        <begin position="18"/>
        <end position="134"/>
    </location>
</feature>
<dbReference type="SMART" id="SM00360">
    <property type="entry name" value="RRM"/>
    <property type="match status" value="1"/>
</dbReference>
<evidence type="ECO:0000259" key="4">
    <source>
        <dbReference type="PROSITE" id="PS50102"/>
    </source>
</evidence>
<dbReference type="GO" id="GO:0005829">
    <property type="term" value="C:cytosol"/>
    <property type="evidence" value="ECO:0007669"/>
    <property type="project" value="TreeGrafter"/>
</dbReference>
<evidence type="ECO:0000259" key="5">
    <source>
        <dbReference type="PROSITE" id="PS50177"/>
    </source>
</evidence>
<name>A0AAE0B4G2_9ROSI</name>
<dbReference type="Pfam" id="PF02136">
    <property type="entry name" value="NTF2"/>
    <property type="match status" value="1"/>
</dbReference>
<keyword evidence="1 2" id="KW-0694">RNA-binding</keyword>
<dbReference type="Proteomes" id="UP001281410">
    <property type="component" value="Unassembled WGS sequence"/>
</dbReference>
<dbReference type="PANTHER" id="PTHR10693:SF45">
    <property type="entry name" value="NUCLEAR TRANSPORT FACTOR 2 (NTF2) FAMILY PROTEIN WITH RNA BINDING (RRM-RBD-RNP MOTIFS) DOMAIN-CONTAINING PROTEIN"/>
    <property type="match status" value="1"/>
</dbReference>
<proteinExistence type="predicted"/>
<comment type="caution">
    <text evidence="6">The sequence shown here is derived from an EMBL/GenBank/DDBJ whole genome shotgun (WGS) entry which is preliminary data.</text>
</comment>
<dbReference type="InterPro" id="IPR000504">
    <property type="entry name" value="RRM_dom"/>
</dbReference>
<dbReference type="GO" id="GO:0003729">
    <property type="term" value="F:mRNA binding"/>
    <property type="evidence" value="ECO:0007669"/>
    <property type="project" value="TreeGrafter"/>
</dbReference>
<dbReference type="Pfam" id="PF00076">
    <property type="entry name" value="RRM_1"/>
    <property type="match status" value="1"/>
</dbReference>
<dbReference type="InterPro" id="IPR002075">
    <property type="entry name" value="NTF2_dom"/>
</dbReference>
<dbReference type="PANTHER" id="PTHR10693">
    <property type="entry name" value="RAS GTPASE-ACTIVATING PROTEIN-BINDING PROTEIN"/>
    <property type="match status" value="1"/>
</dbReference>
<evidence type="ECO:0000256" key="1">
    <source>
        <dbReference type="ARBA" id="ARBA00022884"/>
    </source>
</evidence>
<protein>
    <submittedName>
        <fullName evidence="6">Uncharacterized protein</fullName>
    </submittedName>
</protein>
<dbReference type="CDD" id="cd00780">
    <property type="entry name" value="NTF2"/>
    <property type="match status" value="1"/>
</dbReference>
<evidence type="ECO:0000256" key="3">
    <source>
        <dbReference type="SAM" id="MobiDB-lite"/>
    </source>
</evidence>
<evidence type="ECO:0000313" key="7">
    <source>
        <dbReference type="Proteomes" id="UP001281410"/>
    </source>
</evidence>